<reference evidence="1" key="1">
    <citation type="journal article" date="2014" name="Int. J. Syst. Evol. Microbiol.">
        <title>Complete genome sequence of Corynebacterium casei LMG S-19264T (=DSM 44701T), isolated from a smear-ripened cheese.</title>
        <authorList>
            <consortium name="US DOE Joint Genome Institute (JGI-PGF)"/>
            <person name="Walter F."/>
            <person name="Albersmeier A."/>
            <person name="Kalinowski J."/>
            <person name="Ruckert C."/>
        </authorList>
    </citation>
    <scope>NUCLEOTIDE SEQUENCE</scope>
    <source>
        <strain evidence="1">CGMCC 1.14984</strain>
    </source>
</reference>
<name>A0A8J3A9X4_9PROT</name>
<comment type="caution">
    <text evidence="1">The sequence shown here is derived from an EMBL/GenBank/DDBJ whole genome shotgun (WGS) entry which is preliminary data.</text>
</comment>
<dbReference type="EMBL" id="BMGZ01000004">
    <property type="protein sequence ID" value="GGI00906.1"/>
    <property type="molecule type" value="Genomic_DNA"/>
</dbReference>
<gene>
    <name evidence="2" type="ORF">FF098_015875</name>
    <name evidence="1" type="ORF">GCM10011355_30290</name>
</gene>
<sequence length="57" mass="6463">MLIDTKNCTVIIIPMVAYAKGETKDLPSFLQKWGDRIADEGYKEPDENVYILGDNDD</sequence>
<dbReference type="EMBL" id="VCJR02000004">
    <property type="protein sequence ID" value="NHK29394.1"/>
    <property type="molecule type" value="Genomic_DNA"/>
</dbReference>
<dbReference type="RefSeq" id="WP_155142378.1">
    <property type="nucleotide sequence ID" value="NZ_BMGZ01000004.1"/>
</dbReference>
<reference evidence="2 4" key="2">
    <citation type="submission" date="2020-02" db="EMBL/GenBank/DDBJ databases">
        <title>Genome sequence of Parvularcula flava strain NH6-79.</title>
        <authorList>
            <person name="Abdul Karim M.H."/>
            <person name="Lam M.Q."/>
            <person name="Chen S.J."/>
            <person name="Yahya A."/>
            <person name="Shahir S."/>
            <person name="Shamsir M.S."/>
            <person name="Chong C.S."/>
        </authorList>
    </citation>
    <scope>NUCLEOTIDE SEQUENCE [LARGE SCALE GENOMIC DNA]</scope>
    <source>
        <strain evidence="2 4">NH6-79</strain>
    </source>
</reference>
<reference evidence="1" key="3">
    <citation type="submission" date="2020-09" db="EMBL/GenBank/DDBJ databases">
        <authorList>
            <person name="Sun Q."/>
            <person name="Zhou Y."/>
        </authorList>
    </citation>
    <scope>NUCLEOTIDE SEQUENCE</scope>
    <source>
        <strain evidence="1">CGMCC 1.14984</strain>
    </source>
</reference>
<evidence type="ECO:0000313" key="1">
    <source>
        <dbReference type="EMBL" id="GGI00906.1"/>
    </source>
</evidence>
<keyword evidence="4" id="KW-1185">Reference proteome</keyword>
<evidence type="ECO:0000313" key="3">
    <source>
        <dbReference type="Proteomes" id="UP000621856"/>
    </source>
</evidence>
<dbReference type="AlphaFoldDB" id="A0A8J3A9X4"/>
<dbReference type="Proteomes" id="UP000621856">
    <property type="component" value="Unassembled WGS sequence"/>
</dbReference>
<evidence type="ECO:0000313" key="2">
    <source>
        <dbReference type="EMBL" id="NHK29394.1"/>
    </source>
</evidence>
<dbReference type="Proteomes" id="UP000818603">
    <property type="component" value="Unassembled WGS sequence"/>
</dbReference>
<protein>
    <submittedName>
        <fullName evidence="1">Uncharacterized protein</fullName>
    </submittedName>
</protein>
<evidence type="ECO:0000313" key="4">
    <source>
        <dbReference type="Proteomes" id="UP000818603"/>
    </source>
</evidence>
<accession>A0A8J3A9X4</accession>
<proteinExistence type="predicted"/>
<organism evidence="1 3">
    <name type="scientific">Aquisalinus luteolus</name>
    <dbReference type="NCBI Taxonomy" id="1566827"/>
    <lineage>
        <taxon>Bacteria</taxon>
        <taxon>Pseudomonadati</taxon>
        <taxon>Pseudomonadota</taxon>
        <taxon>Alphaproteobacteria</taxon>
        <taxon>Parvularculales</taxon>
        <taxon>Parvularculaceae</taxon>
        <taxon>Aquisalinus</taxon>
    </lineage>
</organism>